<dbReference type="EMBL" id="UAQE01000004">
    <property type="protein sequence ID" value="SPU38830.1"/>
    <property type="molecule type" value="Genomic_DNA"/>
</dbReference>
<evidence type="ECO:0000313" key="2">
    <source>
        <dbReference type="Proteomes" id="UP000251431"/>
    </source>
</evidence>
<protein>
    <submittedName>
        <fullName evidence="1">Uncharacterized protein</fullName>
    </submittedName>
</protein>
<reference evidence="1 2" key="1">
    <citation type="submission" date="2018-06" db="EMBL/GenBank/DDBJ databases">
        <authorList>
            <consortium name="Pathogen Informatics"/>
            <person name="Doyle S."/>
        </authorList>
    </citation>
    <scope>NUCLEOTIDE SEQUENCE [LARGE SCALE GENOMIC DNA]</scope>
    <source>
        <strain evidence="1 2">NCTC7582</strain>
    </source>
</reference>
<organism evidence="1 2">
    <name type="scientific">Lysinibacillus capsici</name>
    <dbReference type="NCBI Taxonomy" id="2115968"/>
    <lineage>
        <taxon>Bacteria</taxon>
        <taxon>Bacillati</taxon>
        <taxon>Bacillota</taxon>
        <taxon>Bacilli</taxon>
        <taxon>Bacillales</taxon>
        <taxon>Bacillaceae</taxon>
        <taxon>Lysinibacillus</taxon>
    </lineage>
</organism>
<accession>A0A2X1A5T1</accession>
<name>A0A2X1A5T1_9BACI</name>
<dbReference type="Proteomes" id="UP000251431">
    <property type="component" value="Unassembled WGS sequence"/>
</dbReference>
<gene>
    <name evidence="1" type="ORF">NCTC7582_04799</name>
</gene>
<evidence type="ECO:0000313" key="1">
    <source>
        <dbReference type="EMBL" id="SPU38830.1"/>
    </source>
</evidence>
<dbReference type="AlphaFoldDB" id="A0A2X1A5T1"/>
<proteinExistence type="predicted"/>
<sequence>MQYIVLFKENSFLEYGEDERDYEIIHIPTETLKELFEDNSRSNCIFIKRFNRYRGD</sequence>